<evidence type="ECO:0000313" key="2">
    <source>
        <dbReference type="Proteomes" id="UP001239782"/>
    </source>
</evidence>
<name>A0AA51RUL5_9GAMM</name>
<dbReference type="KEGG" id="plei:Q9312_02835"/>
<accession>A0AA51RUL5</accession>
<organism evidence="1 2">
    <name type="scientific">Pleionea litopenaei</name>
    <dbReference type="NCBI Taxonomy" id="3070815"/>
    <lineage>
        <taxon>Bacteria</taxon>
        <taxon>Pseudomonadati</taxon>
        <taxon>Pseudomonadota</taxon>
        <taxon>Gammaproteobacteria</taxon>
        <taxon>Oceanospirillales</taxon>
        <taxon>Pleioneaceae</taxon>
        <taxon>Pleionea</taxon>
    </lineage>
</organism>
<gene>
    <name evidence="1" type="ORF">Q9312_02835</name>
</gene>
<keyword evidence="2" id="KW-1185">Reference proteome</keyword>
<dbReference type="Proteomes" id="UP001239782">
    <property type="component" value="Chromosome"/>
</dbReference>
<dbReference type="AlphaFoldDB" id="A0AA51RUL5"/>
<reference evidence="1 2" key="1">
    <citation type="submission" date="2023-08" db="EMBL/GenBank/DDBJ databases">
        <title>Pleionea litopenaei sp. nov., isolated from stomach of juvenile Litopenaeus vannamei.</title>
        <authorList>
            <person name="Rho A.M."/>
            <person name="Hwang C.Y."/>
        </authorList>
    </citation>
    <scope>NUCLEOTIDE SEQUENCE [LARGE SCALE GENOMIC DNA]</scope>
    <source>
        <strain evidence="1 2">HL-JVS1</strain>
    </source>
</reference>
<protein>
    <submittedName>
        <fullName evidence="1">Uncharacterized protein</fullName>
    </submittedName>
</protein>
<evidence type="ECO:0000313" key="1">
    <source>
        <dbReference type="EMBL" id="WMS87870.1"/>
    </source>
</evidence>
<proteinExistence type="predicted"/>
<sequence>MIQQHGIRQFNPYEFTVPLIDELLQVCALGIEPKALASNKELIQKADAPWWKRWFGNKQSA</sequence>
<dbReference type="EMBL" id="CP133548">
    <property type="protein sequence ID" value="WMS87870.1"/>
    <property type="molecule type" value="Genomic_DNA"/>
</dbReference>
<dbReference type="RefSeq" id="WP_309203028.1">
    <property type="nucleotide sequence ID" value="NZ_CP133548.1"/>
</dbReference>